<dbReference type="Proteomes" id="UP000323067">
    <property type="component" value="Chromosome vii"/>
</dbReference>
<dbReference type="Pfam" id="PF01476">
    <property type="entry name" value="LysM"/>
    <property type="match status" value="3"/>
</dbReference>
<feature type="chain" id="PRO_5014146724" evidence="6">
    <location>
        <begin position="19"/>
        <end position="378"/>
    </location>
</feature>
<dbReference type="CDD" id="cd00118">
    <property type="entry name" value="LysM"/>
    <property type="match status" value="2"/>
</dbReference>
<reference evidence="8 9" key="1">
    <citation type="journal article" date="2017" name="BMC Genomics">
        <title>Chromosome level assembly and secondary metabolite potential of the parasitic fungus Cordyceps militaris.</title>
        <authorList>
            <person name="Kramer G.J."/>
            <person name="Nodwell J.R."/>
        </authorList>
    </citation>
    <scope>NUCLEOTIDE SEQUENCE [LARGE SCALE GENOMIC DNA]</scope>
    <source>
        <strain evidence="8 9">ATCC 34164</strain>
    </source>
</reference>
<keyword evidence="3" id="KW-0843">Virulence</keyword>
<sequence>MQRHLLLGLAGLPALLSALRVSVTCSFSTVAANGETCDSMAAAWGLNAATFQSLNPKAKCPHVIGGEEYCVVGTVTTVTGEPTTAPTTTSTKPATTTTETTTTTITGNGIATPSPLQRDLVSNCNKFYFVKKGDFCASIVEQCKIELSDFLEWNPRTASDCSGLWADTYACVSVIGYVAKPKPTLTKPTPTGNGIPTPLPTQPGMTDGCNKFQFVNPGDTCQAVASRAGVSLSDFLRWNPNAGNACSGLWANAYACVGMISFSLKSRYHTDCSGDVHSFANVDGGDGQCMNTDCSVGSLEIASAGLCPDGEVQVSYWEQPGCQGKWFGYGYAKRGECRHLWTNGWKFKAIHLRCAKSQDDCVNQGKCTREPEPAQGVC</sequence>
<accession>A0A2H4SF36</accession>
<proteinExistence type="inferred from homology"/>
<dbReference type="Gene3D" id="3.10.350.10">
    <property type="entry name" value="LysM domain"/>
    <property type="match status" value="3"/>
</dbReference>
<dbReference type="InterPro" id="IPR036779">
    <property type="entry name" value="LysM_dom_sf"/>
</dbReference>
<dbReference type="VEuPathDB" id="FungiDB:CCM_09120"/>
<evidence type="ECO:0000256" key="1">
    <source>
        <dbReference type="ARBA" id="ARBA00022669"/>
    </source>
</evidence>
<dbReference type="AlphaFoldDB" id="A0A2H4SF36"/>
<dbReference type="PANTHER" id="PTHR34997:SF2">
    <property type="entry name" value="LYSM DOMAIN-CONTAINING PROTEIN-RELATED"/>
    <property type="match status" value="1"/>
</dbReference>
<evidence type="ECO:0000256" key="4">
    <source>
        <dbReference type="ARBA" id="ARBA00044955"/>
    </source>
</evidence>
<dbReference type="InterPro" id="IPR052210">
    <property type="entry name" value="LysM1-like"/>
</dbReference>
<evidence type="ECO:0000256" key="3">
    <source>
        <dbReference type="ARBA" id="ARBA00023026"/>
    </source>
</evidence>
<dbReference type="SUPFAM" id="SSF54106">
    <property type="entry name" value="LysM domain"/>
    <property type="match status" value="2"/>
</dbReference>
<organism evidence="8 9">
    <name type="scientific">Cordyceps militaris</name>
    <name type="common">Caterpillar fungus</name>
    <name type="synonym">Clavaria militaris</name>
    <dbReference type="NCBI Taxonomy" id="73501"/>
    <lineage>
        <taxon>Eukaryota</taxon>
        <taxon>Fungi</taxon>
        <taxon>Dikarya</taxon>
        <taxon>Ascomycota</taxon>
        <taxon>Pezizomycotina</taxon>
        <taxon>Sordariomycetes</taxon>
        <taxon>Hypocreomycetidae</taxon>
        <taxon>Hypocreales</taxon>
        <taxon>Cordycipitaceae</taxon>
        <taxon>Cordyceps</taxon>
    </lineage>
</organism>
<evidence type="ECO:0000256" key="6">
    <source>
        <dbReference type="SAM" id="SignalP"/>
    </source>
</evidence>
<evidence type="ECO:0000313" key="8">
    <source>
        <dbReference type="EMBL" id="ATY61716.1"/>
    </source>
</evidence>
<feature type="domain" description="LysM" evidence="7">
    <location>
        <begin position="27"/>
        <end position="71"/>
    </location>
</feature>
<name>A0A2H4SF36_CORMI</name>
<evidence type="ECO:0000256" key="5">
    <source>
        <dbReference type="SAM" id="MobiDB-lite"/>
    </source>
</evidence>
<feature type="domain" description="LysM" evidence="7">
    <location>
        <begin position="211"/>
        <end position="257"/>
    </location>
</feature>
<dbReference type="InterPro" id="IPR018392">
    <property type="entry name" value="LysM"/>
</dbReference>
<keyword evidence="1" id="KW-0147">Chitin-binding</keyword>
<dbReference type="PANTHER" id="PTHR34997">
    <property type="entry name" value="AM15"/>
    <property type="match status" value="1"/>
</dbReference>
<feature type="region of interest" description="Disordered" evidence="5">
    <location>
        <begin position="81"/>
        <end position="111"/>
    </location>
</feature>
<dbReference type="PROSITE" id="PS51782">
    <property type="entry name" value="LYSM"/>
    <property type="match status" value="3"/>
</dbReference>
<dbReference type="GO" id="GO:0008061">
    <property type="term" value="F:chitin binding"/>
    <property type="evidence" value="ECO:0007669"/>
    <property type="project" value="UniProtKB-KW"/>
</dbReference>
<evidence type="ECO:0000259" key="7">
    <source>
        <dbReference type="PROSITE" id="PS51782"/>
    </source>
</evidence>
<feature type="domain" description="LysM" evidence="7">
    <location>
        <begin position="126"/>
        <end position="172"/>
    </location>
</feature>
<dbReference type="VEuPathDB" id="FungiDB:A9K55_009349"/>
<feature type="signal peptide" evidence="6">
    <location>
        <begin position="1"/>
        <end position="18"/>
    </location>
</feature>
<keyword evidence="2 6" id="KW-0732">Signal</keyword>
<protein>
    <submittedName>
        <fullName evidence="8">LysM domain protein</fullName>
    </submittedName>
</protein>
<dbReference type="SMART" id="SM00257">
    <property type="entry name" value="LysM"/>
    <property type="match status" value="3"/>
</dbReference>
<dbReference type="OrthoDB" id="4866088at2759"/>
<gene>
    <name evidence="8" type="ORF">A9K55_009349</name>
</gene>
<dbReference type="EMBL" id="CP023324">
    <property type="protein sequence ID" value="ATY61716.1"/>
    <property type="molecule type" value="Genomic_DNA"/>
</dbReference>
<evidence type="ECO:0000256" key="2">
    <source>
        <dbReference type="ARBA" id="ARBA00022729"/>
    </source>
</evidence>
<evidence type="ECO:0000313" key="9">
    <source>
        <dbReference type="Proteomes" id="UP000323067"/>
    </source>
</evidence>
<comment type="similarity">
    <text evidence="4">Belongs to the secreted LysM effector family.</text>
</comment>